<protein>
    <submittedName>
        <fullName evidence="2">Uncharacterized protein</fullName>
    </submittedName>
</protein>
<dbReference type="Proteomes" id="UP000664859">
    <property type="component" value="Unassembled WGS sequence"/>
</dbReference>
<evidence type="ECO:0000313" key="3">
    <source>
        <dbReference type="Proteomes" id="UP000664859"/>
    </source>
</evidence>
<feature type="compositionally biased region" description="Polar residues" evidence="1">
    <location>
        <begin position="25"/>
        <end position="37"/>
    </location>
</feature>
<dbReference type="EMBL" id="JAFCMP010000223">
    <property type="protein sequence ID" value="KAG5183277.1"/>
    <property type="molecule type" value="Genomic_DNA"/>
</dbReference>
<proteinExistence type="predicted"/>
<organism evidence="2 3">
    <name type="scientific">Tribonema minus</name>
    <dbReference type="NCBI Taxonomy" id="303371"/>
    <lineage>
        <taxon>Eukaryota</taxon>
        <taxon>Sar</taxon>
        <taxon>Stramenopiles</taxon>
        <taxon>Ochrophyta</taxon>
        <taxon>PX clade</taxon>
        <taxon>Xanthophyceae</taxon>
        <taxon>Tribonematales</taxon>
        <taxon>Tribonemataceae</taxon>
        <taxon>Tribonema</taxon>
    </lineage>
</organism>
<feature type="region of interest" description="Disordered" evidence="1">
    <location>
        <begin position="1"/>
        <end position="48"/>
    </location>
</feature>
<accession>A0A835Z0A3</accession>
<reference evidence="2" key="1">
    <citation type="submission" date="2021-02" db="EMBL/GenBank/DDBJ databases">
        <title>First Annotated Genome of the Yellow-green Alga Tribonema minus.</title>
        <authorList>
            <person name="Mahan K.M."/>
        </authorList>
    </citation>
    <scope>NUCLEOTIDE SEQUENCE</scope>
    <source>
        <strain evidence="2">UTEX B ZZ1240</strain>
    </source>
</reference>
<keyword evidence="3" id="KW-1185">Reference proteome</keyword>
<name>A0A835Z0A3_9STRA</name>
<dbReference type="AlphaFoldDB" id="A0A835Z0A3"/>
<comment type="caution">
    <text evidence="2">The sequence shown here is derived from an EMBL/GenBank/DDBJ whole genome shotgun (WGS) entry which is preliminary data.</text>
</comment>
<sequence length="159" mass="15625">MESAGSNAQGLAKSAGASGNHDDGTCSSGPLSTQGFAQSAVDGGDGGIGTHSSVPLPVLLDGGTHDSGVISTAHGFALTSGVTGAGQCSSFYSAQSLVSQSGTASNSAANATTLSLVGGHAGNLWQRCMQRCKCDSTCVAVDETHNYAAFFEVVSSTSS</sequence>
<gene>
    <name evidence="2" type="ORF">JKP88DRAFT_241449</name>
</gene>
<evidence type="ECO:0000256" key="1">
    <source>
        <dbReference type="SAM" id="MobiDB-lite"/>
    </source>
</evidence>
<evidence type="ECO:0000313" key="2">
    <source>
        <dbReference type="EMBL" id="KAG5183277.1"/>
    </source>
</evidence>